<dbReference type="SFLD" id="SFLDG01081">
    <property type="entry name" value="cleavage_of_the_Ca-Cb_bond_in"/>
    <property type="match status" value="1"/>
</dbReference>
<dbReference type="PROSITE" id="PS51918">
    <property type="entry name" value="RADICAL_SAM"/>
    <property type="match status" value="1"/>
</dbReference>
<gene>
    <name evidence="8" type="ORF">FVE85_3532</name>
</gene>
<dbReference type="AlphaFoldDB" id="A0A5J4YN19"/>
<evidence type="ECO:0000313" key="8">
    <source>
        <dbReference type="EMBL" id="KAA8492094.1"/>
    </source>
</evidence>
<evidence type="ECO:0000256" key="5">
    <source>
        <dbReference type="ARBA" id="ARBA00023004"/>
    </source>
</evidence>
<evidence type="ECO:0000256" key="6">
    <source>
        <dbReference type="ARBA" id="ARBA00023014"/>
    </source>
</evidence>
<dbReference type="Proteomes" id="UP000324585">
    <property type="component" value="Unassembled WGS sequence"/>
</dbReference>
<dbReference type="InterPro" id="IPR013785">
    <property type="entry name" value="Aldolase_TIM"/>
</dbReference>
<dbReference type="GO" id="GO:0003824">
    <property type="term" value="F:catalytic activity"/>
    <property type="evidence" value="ECO:0007669"/>
    <property type="project" value="InterPro"/>
</dbReference>
<dbReference type="Pfam" id="PF06968">
    <property type="entry name" value="BATS"/>
    <property type="match status" value="1"/>
</dbReference>
<dbReference type="InterPro" id="IPR010722">
    <property type="entry name" value="BATS_dom"/>
</dbReference>
<accession>A0A5J4YN19</accession>
<dbReference type="NCBIfam" id="TIGR03955">
    <property type="entry name" value="rSAM_HydG"/>
    <property type="match status" value="1"/>
</dbReference>
<dbReference type="InterPro" id="IPR007197">
    <property type="entry name" value="rSAM"/>
</dbReference>
<keyword evidence="2" id="KW-0004">4Fe-4S</keyword>
<dbReference type="SFLD" id="SFLDF00319">
    <property type="entry name" value="Fe_hydrogenase_maturase_(HydG"/>
    <property type="match status" value="1"/>
</dbReference>
<sequence>MAAMTMSAVVGSAVGAAGMVTSGGGMGFAAGCAMGVMRMVGMARYGRRARWDDVPRRGAKWSVEKEPQHVFKSPRDIVREAEIHEALFVTKENAKDAVLVKDLLQKAEDHALLKVGTSGAPVPPQSGSEYVQGLTVLEAATLLNVDSANKLLMQLLFDTAFRIKERIYGNRIVLFAPLYVGSYCVNQCTYCSFRASNHAAPRGTLSNDQLVREVEALQRQGHRRLLLVAGESPKYSFEQTLEALQIVSQVRTEPCGGIRRINVEIPTLSVSDFRRLKATNCVGTYTLFHETYHRETYRRVHPAGPKSDYDYRLLTMDRAQTAGVDDVGIGALFGLYDYRFEVLGMLQHAQHLDQTYGAGPHTVSIPRIQPALGAPDSLNGGPNPVSDADFMKLVAVLRCAVPYTGMILSTRENPQTRKMLLHLGVSQMSAGSKTDVGSYSKEDKKANVLPEKCQEESQDMLAQFTLQDHRAMDEIVHDLMEDGFVPSWCTACYRKGRTGEAFMKIAKKGDIHNYCHPNGLLTLQEYLIDYASERTRALGEKVVQQESETIGSERAKQAYERKLKRINAGEHDLYF</sequence>
<reference evidence="9" key="1">
    <citation type="journal article" date="2019" name="Nat. Commun.">
        <title>Expansion of phycobilisome linker gene families in mesophilic red algae.</title>
        <authorList>
            <person name="Lee J."/>
            <person name="Kim D."/>
            <person name="Bhattacharya D."/>
            <person name="Yoon H.S."/>
        </authorList>
    </citation>
    <scope>NUCLEOTIDE SEQUENCE [LARGE SCALE GENOMIC DNA]</scope>
    <source>
        <strain evidence="9">CCMP 1328</strain>
    </source>
</reference>
<dbReference type="GO" id="GO:0051539">
    <property type="term" value="F:4 iron, 4 sulfur cluster binding"/>
    <property type="evidence" value="ECO:0007669"/>
    <property type="project" value="UniProtKB-KW"/>
</dbReference>
<dbReference type="SFLD" id="SFLDG01060">
    <property type="entry name" value="BATS_domain_containing"/>
    <property type="match status" value="1"/>
</dbReference>
<dbReference type="Pfam" id="PF04055">
    <property type="entry name" value="Radical_SAM"/>
    <property type="match status" value="1"/>
</dbReference>
<evidence type="ECO:0000256" key="4">
    <source>
        <dbReference type="ARBA" id="ARBA00022723"/>
    </source>
</evidence>
<dbReference type="OrthoDB" id="10261561at2759"/>
<keyword evidence="4" id="KW-0479">Metal-binding</keyword>
<dbReference type="PANTHER" id="PTHR43583">
    <property type="entry name" value="2-IMINOACETATE SYNTHASE"/>
    <property type="match status" value="1"/>
</dbReference>
<evidence type="ECO:0000256" key="3">
    <source>
        <dbReference type="ARBA" id="ARBA00022691"/>
    </source>
</evidence>
<dbReference type="PANTHER" id="PTHR43583:SF2">
    <property type="entry name" value="THIAZOLE BIOSYNTHESIS PROTEIN"/>
    <property type="match status" value="1"/>
</dbReference>
<keyword evidence="3" id="KW-0949">S-adenosyl-L-methionine</keyword>
<dbReference type="EMBL" id="VRMN01000010">
    <property type="protein sequence ID" value="KAA8492094.1"/>
    <property type="molecule type" value="Genomic_DNA"/>
</dbReference>
<name>A0A5J4YN19_PORPP</name>
<keyword evidence="5" id="KW-0408">Iron</keyword>
<dbReference type="InterPro" id="IPR024007">
    <property type="entry name" value="FeFe-hyd_mat_HydG"/>
</dbReference>
<dbReference type="SFLD" id="SFLDS00029">
    <property type="entry name" value="Radical_SAM"/>
    <property type="match status" value="1"/>
</dbReference>
<evidence type="ECO:0000313" key="9">
    <source>
        <dbReference type="Proteomes" id="UP000324585"/>
    </source>
</evidence>
<comment type="cofactor">
    <cofactor evidence="1">
        <name>[4Fe-4S] cluster</name>
        <dbReference type="ChEBI" id="CHEBI:49883"/>
    </cofactor>
</comment>
<evidence type="ECO:0000256" key="1">
    <source>
        <dbReference type="ARBA" id="ARBA00001966"/>
    </source>
</evidence>
<dbReference type="GO" id="GO:0046872">
    <property type="term" value="F:metal ion binding"/>
    <property type="evidence" value="ECO:0007669"/>
    <property type="project" value="UniProtKB-KW"/>
</dbReference>
<dbReference type="GO" id="GO:0044272">
    <property type="term" value="P:sulfur compound biosynthetic process"/>
    <property type="evidence" value="ECO:0007669"/>
    <property type="project" value="UniProtKB-ARBA"/>
</dbReference>
<evidence type="ECO:0000259" key="7">
    <source>
        <dbReference type="PROSITE" id="PS51918"/>
    </source>
</evidence>
<comment type="caution">
    <text evidence="8">The sequence shown here is derived from an EMBL/GenBank/DDBJ whole genome shotgun (WGS) entry which is preliminary data.</text>
</comment>
<dbReference type="SUPFAM" id="SSF102114">
    <property type="entry name" value="Radical SAM enzymes"/>
    <property type="match status" value="1"/>
</dbReference>
<organism evidence="8 9">
    <name type="scientific">Porphyridium purpureum</name>
    <name type="common">Red alga</name>
    <name type="synonym">Porphyridium cruentum</name>
    <dbReference type="NCBI Taxonomy" id="35688"/>
    <lineage>
        <taxon>Eukaryota</taxon>
        <taxon>Rhodophyta</taxon>
        <taxon>Bangiophyceae</taxon>
        <taxon>Porphyridiales</taxon>
        <taxon>Porphyridiaceae</taxon>
        <taxon>Porphyridium</taxon>
    </lineage>
</organism>
<feature type="domain" description="Radical SAM core" evidence="7">
    <location>
        <begin position="168"/>
        <end position="403"/>
    </location>
</feature>
<dbReference type="Gene3D" id="3.20.20.70">
    <property type="entry name" value="Aldolase class I"/>
    <property type="match status" value="1"/>
</dbReference>
<evidence type="ECO:0000256" key="2">
    <source>
        <dbReference type="ARBA" id="ARBA00022485"/>
    </source>
</evidence>
<dbReference type="GO" id="GO:0042364">
    <property type="term" value="P:water-soluble vitamin biosynthetic process"/>
    <property type="evidence" value="ECO:0007669"/>
    <property type="project" value="UniProtKB-ARBA"/>
</dbReference>
<dbReference type="SMART" id="SM00876">
    <property type="entry name" value="BATS"/>
    <property type="match status" value="1"/>
</dbReference>
<proteinExistence type="predicted"/>
<protein>
    <submittedName>
        <fullName evidence="8">2-iminoacetate synthase</fullName>
    </submittedName>
</protein>
<dbReference type="OMA" id="QIFQETY"/>
<dbReference type="CDD" id="cd01335">
    <property type="entry name" value="Radical_SAM"/>
    <property type="match status" value="1"/>
</dbReference>
<keyword evidence="9" id="KW-1185">Reference proteome</keyword>
<keyword evidence="6" id="KW-0411">Iron-sulfur</keyword>
<dbReference type="InterPro" id="IPR034428">
    <property type="entry name" value="ThiH/NoCL/HydG-like"/>
</dbReference>
<dbReference type="InterPro" id="IPR058240">
    <property type="entry name" value="rSAM_sf"/>
</dbReference>